<comment type="caution">
    <text evidence="8">The sequence shown here is derived from an EMBL/GenBank/DDBJ whole genome shotgun (WGS) entry which is preliminary data.</text>
</comment>
<protein>
    <recommendedName>
        <fullName evidence="2">Negative regulator of flagellin synthesis</fullName>
    </recommendedName>
</protein>
<comment type="similarity">
    <text evidence="1">Belongs to the FlgM family.</text>
</comment>
<keyword evidence="8" id="KW-0966">Cell projection</keyword>
<dbReference type="InterPro" id="IPR007412">
    <property type="entry name" value="FlgM"/>
</dbReference>
<dbReference type="GO" id="GO:0044781">
    <property type="term" value="P:bacterial-type flagellum organization"/>
    <property type="evidence" value="ECO:0007669"/>
    <property type="project" value="UniProtKB-KW"/>
</dbReference>
<keyword evidence="5" id="KW-0805">Transcription regulation</keyword>
<dbReference type="InterPro" id="IPR031316">
    <property type="entry name" value="FlgM_C"/>
</dbReference>
<evidence type="ECO:0000256" key="1">
    <source>
        <dbReference type="ARBA" id="ARBA00005322"/>
    </source>
</evidence>
<accession>A0A4S3B6D9</accession>
<dbReference type="SUPFAM" id="SSF101498">
    <property type="entry name" value="Anti-sigma factor FlgM"/>
    <property type="match status" value="1"/>
</dbReference>
<evidence type="ECO:0000256" key="2">
    <source>
        <dbReference type="ARBA" id="ARBA00017823"/>
    </source>
</evidence>
<dbReference type="AlphaFoldDB" id="A0A4S3B6D9"/>
<evidence type="ECO:0000313" key="9">
    <source>
        <dbReference type="Proteomes" id="UP000310506"/>
    </source>
</evidence>
<gene>
    <name evidence="8" type="primary">flgM</name>
    <name evidence="8" type="ORF">ESZ54_06070</name>
</gene>
<evidence type="ECO:0000259" key="7">
    <source>
        <dbReference type="Pfam" id="PF04316"/>
    </source>
</evidence>
<evidence type="ECO:0000256" key="3">
    <source>
        <dbReference type="ARBA" id="ARBA00022491"/>
    </source>
</evidence>
<keyword evidence="8" id="KW-0969">Cilium</keyword>
<evidence type="ECO:0000256" key="4">
    <source>
        <dbReference type="ARBA" id="ARBA00022795"/>
    </source>
</evidence>
<dbReference type="Pfam" id="PF04316">
    <property type="entry name" value="FlgM"/>
    <property type="match status" value="1"/>
</dbReference>
<evidence type="ECO:0000256" key="6">
    <source>
        <dbReference type="ARBA" id="ARBA00023163"/>
    </source>
</evidence>
<keyword evidence="6" id="KW-0804">Transcription</keyword>
<dbReference type="OrthoDB" id="2329379at2"/>
<sequence length="93" mass="10176">MKINHQYQAYLDASQHLNAKVSSKQANKPSKDSSVQIEISEASRKLLAANSGSTDVQSAKVLAIKNAIKNGTYQVSPERIADSMIAQMNQEKE</sequence>
<feature type="domain" description="Anti-sigma-28 factor FlgM C-terminal" evidence="7">
    <location>
        <begin position="36"/>
        <end position="85"/>
    </location>
</feature>
<reference evidence="8 9" key="1">
    <citation type="submission" date="2019-01" db="EMBL/GenBank/DDBJ databases">
        <title>Vagococcus silagei sp. nov. isolated from brewer's grain.</title>
        <authorList>
            <person name="Guu J.-R."/>
        </authorList>
    </citation>
    <scope>NUCLEOTIDE SEQUENCE [LARGE SCALE GENOMIC DNA]</scope>
    <source>
        <strain evidence="8 9">2B-2</strain>
    </source>
</reference>
<dbReference type="GO" id="GO:0045892">
    <property type="term" value="P:negative regulation of DNA-templated transcription"/>
    <property type="evidence" value="ECO:0007669"/>
    <property type="project" value="InterPro"/>
</dbReference>
<dbReference type="Proteomes" id="UP000310506">
    <property type="component" value="Unassembled WGS sequence"/>
</dbReference>
<evidence type="ECO:0000313" key="8">
    <source>
        <dbReference type="EMBL" id="THB61313.1"/>
    </source>
</evidence>
<keyword evidence="4" id="KW-1005">Bacterial flagellum biogenesis</keyword>
<keyword evidence="8" id="KW-0282">Flagellum</keyword>
<name>A0A4S3B6D9_9ENTE</name>
<dbReference type="InterPro" id="IPR035890">
    <property type="entry name" value="Anti-sigma-28_factor_FlgM_sf"/>
</dbReference>
<organism evidence="8 9">
    <name type="scientific">Vagococcus silagei</name>
    <dbReference type="NCBI Taxonomy" id="2508885"/>
    <lineage>
        <taxon>Bacteria</taxon>
        <taxon>Bacillati</taxon>
        <taxon>Bacillota</taxon>
        <taxon>Bacilli</taxon>
        <taxon>Lactobacillales</taxon>
        <taxon>Enterococcaceae</taxon>
        <taxon>Vagococcus</taxon>
    </lineage>
</organism>
<dbReference type="NCBIfam" id="TIGR03824">
    <property type="entry name" value="FlgM_jcvi"/>
    <property type="match status" value="1"/>
</dbReference>
<proteinExistence type="inferred from homology"/>
<keyword evidence="3" id="KW-0678">Repressor</keyword>
<dbReference type="RefSeq" id="WP_136136776.1">
    <property type="nucleotide sequence ID" value="NZ_SDGV01000014.1"/>
</dbReference>
<dbReference type="EMBL" id="SDGV01000014">
    <property type="protein sequence ID" value="THB61313.1"/>
    <property type="molecule type" value="Genomic_DNA"/>
</dbReference>
<evidence type="ECO:0000256" key="5">
    <source>
        <dbReference type="ARBA" id="ARBA00023015"/>
    </source>
</evidence>
<keyword evidence="9" id="KW-1185">Reference proteome</keyword>